<sequence>MSKWGAQLFMPGGTFDVINAFLPAYMMDYFIGNNSGSRSYTVPAGKSLRAKAYFTTAGSFATEAVVSVSGGTVSWSNAAGNSIIVWVV</sequence>
<proteinExistence type="predicted"/>
<protein>
    <submittedName>
        <fullName evidence="1">Uncharacterized protein</fullName>
    </submittedName>
</protein>
<organism evidence="1 2">
    <name type="scientific">Yersinia enterocolitica</name>
    <dbReference type="NCBI Taxonomy" id="630"/>
    <lineage>
        <taxon>Bacteria</taxon>
        <taxon>Pseudomonadati</taxon>
        <taxon>Pseudomonadota</taxon>
        <taxon>Gammaproteobacteria</taxon>
        <taxon>Enterobacterales</taxon>
        <taxon>Yersiniaceae</taxon>
        <taxon>Yersinia</taxon>
    </lineage>
</organism>
<dbReference type="KEGG" id="yef:FORC2_2370"/>
<dbReference type="RefSeq" id="WP_019079554.1">
    <property type="nucleotide sequence ID" value="NZ_CAKODN010000019.1"/>
</dbReference>
<comment type="caution">
    <text evidence="1">The sequence shown here is derived from an EMBL/GenBank/DDBJ whole genome shotgun (WGS) entry which is preliminary data.</text>
</comment>
<evidence type="ECO:0000313" key="2">
    <source>
        <dbReference type="Proteomes" id="UP001182355"/>
    </source>
</evidence>
<reference evidence="1" key="1">
    <citation type="submission" date="2023-02" db="EMBL/GenBank/DDBJ databases">
        <authorList>
            <person name="Ashton P.M."/>
            <person name="Dallman T."/>
            <person name="Nair S."/>
            <person name="De Pinna E."/>
            <person name="Peters T."/>
            <person name="Grant K."/>
        </authorList>
    </citation>
    <scope>NUCLEOTIDE SEQUENCE</scope>
    <source>
        <strain evidence="1">01103883</strain>
    </source>
</reference>
<accession>A0AAD2V050</accession>
<dbReference type="AlphaFoldDB" id="A0AAD2V050"/>
<dbReference type="EMBL" id="ABNAVX010000009">
    <property type="protein sequence ID" value="ELI8102402.1"/>
    <property type="molecule type" value="Genomic_DNA"/>
</dbReference>
<evidence type="ECO:0000313" key="1">
    <source>
        <dbReference type="EMBL" id="ELI8102402.1"/>
    </source>
</evidence>
<gene>
    <name evidence="1" type="ORF">RSF11_002102</name>
</gene>
<name>A0AAD2V050_YEREN</name>
<dbReference type="Proteomes" id="UP001182355">
    <property type="component" value="Unassembled WGS sequence"/>
</dbReference>